<gene>
    <name evidence="2" type="ORF">H8F01_21635</name>
</gene>
<reference evidence="2 3" key="1">
    <citation type="submission" date="2020-08" db="EMBL/GenBank/DDBJ databases">
        <title>Dyella sp. G9 isolated from forest soil.</title>
        <authorList>
            <person name="Fu J."/>
            <person name="Qiu L."/>
        </authorList>
    </citation>
    <scope>NUCLEOTIDE SEQUENCE [LARGE SCALE GENOMIC DNA]</scope>
    <source>
        <strain evidence="2 3">G9</strain>
    </source>
</reference>
<evidence type="ECO:0000259" key="1">
    <source>
        <dbReference type="Pfam" id="PF12680"/>
    </source>
</evidence>
<dbReference type="EMBL" id="CP060412">
    <property type="protein sequence ID" value="QNK01594.1"/>
    <property type="molecule type" value="Genomic_DNA"/>
</dbReference>
<evidence type="ECO:0000313" key="2">
    <source>
        <dbReference type="EMBL" id="QNK01594.1"/>
    </source>
</evidence>
<dbReference type="InterPro" id="IPR032710">
    <property type="entry name" value="NTF2-like_dom_sf"/>
</dbReference>
<dbReference type="KEGG" id="dtl:H8F01_21635"/>
<keyword evidence="3" id="KW-1185">Reference proteome</keyword>
<dbReference type="RefSeq" id="WP_187057055.1">
    <property type="nucleotide sequence ID" value="NZ_CP060412.1"/>
</dbReference>
<name>A0A7G8Q486_9GAMM</name>
<dbReference type="InterPro" id="IPR037401">
    <property type="entry name" value="SnoaL-like"/>
</dbReference>
<feature type="domain" description="SnoaL-like" evidence="1">
    <location>
        <begin position="27"/>
        <end position="127"/>
    </location>
</feature>
<dbReference type="Pfam" id="PF12680">
    <property type="entry name" value="SnoaL_2"/>
    <property type="match status" value="1"/>
</dbReference>
<dbReference type="AlphaFoldDB" id="A0A7G8Q486"/>
<evidence type="ECO:0000313" key="3">
    <source>
        <dbReference type="Proteomes" id="UP000515873"/>
    </source>
</evidence>
<accession>A0A7G8Q486</accession>
<dbReference type="Gene3D" id="3.10.450.50">
    <property type="match status" value="1"/>
</dbReference>
<protein>
    <submittedName>
        <fullName evidence="2">Nuclear transport factor 2 family protein</fullName>
    </submittedName>
</protein>
<dbReference type="Proteomes" id="UP000515873">
    <property type="component" value="Chromosome"/>
</dbReference>
<organism evidence="2 3">
    <name type="scientific">Dyella telluris</name>
    <dbReference type="NCBI Taxonomy" id="2763498"/>
    <lineage>
        <taxon>Bacteria</taxon>
        <taxon>Pseudomonadati</taxon>
        <taxon>Pseudomonadota</taxon>
        <taxon>Gammaproteobacteria</taxon>
        <taxon>Lysobacterales</taxon>
        <taxon>Rhodanobacteraceae</taxon>
        <taxon>Dyella</taxon>
    </lineage>
</organism>
<dbReference type="SUPFAM" id="SSF54427">
    <property type="entry name" value="NTF2-like"/>
    <property type="match status" value="1"/>
</dbReference>
<sequence>MKAAYTLLLAVSVTSPVDTPASPRSVVLAMFDAFNRHDADAMARLYAENATLSSSDFCAQRAGRAEVARTYRRLFLAFPDIRDEVESMVVQDGQVAMRFVARSAAGVSPLHLPISTFLVVRQGQIVSDDSTFDTAGRPCSR</sequence>
<proteinExistence type="predicted"/>